<reference evidence="2 3" key="1">
    <citation type="submission" date="2020-04" db="EMBL/GenBank/DDBJ databases">
        <title>Flammeovirga sp. SR4, a novel species isolated from seawater.</title>
        <authorList>
            <person name="Wang X."/>
        </authorList>
    </citation>
    <scope>NUCLEOTIDE SEQUENCE [LARGE SCALE GENOMIC DNA]</scope>
    <source>
        <strain evidence="2 3">ATCC 23126</strain>
    </source>
</reference>
<dbReference type="PROSITE" id="PS51257">
    <property type="entry name" value="PROKAR_LIPOPROTEIN"/>
    <property type="match status" value="1"/>
</dbReference>
<feature type="signal peptide" evidence="1">
    <location>
        <begin position="1"/>
        <end position="18"/>
    </location>
</feature>
<proteinExistence type="predicted"/>
<organism evidence="2 3">
    <name type="scientific">Flammeovirga aprica JL-4</name>
    <dbReference type="NCBI Taxonomy" id="694437"/>
    <lineage>
        <taxon>Bacteria</taxon>
        <taxon>Pseudomonadati</taxon>
        <taxon>Bacteroidota</taxon>
        <taxon>Cytophagia</taxon>
        <taxon>Cytophagales</taxon>
        <taxon>Flammeovirgaceae</taxon>
        <taxon>Flammeovirga</taxon>
    </lineage>
</organism>
<gene>
    <name evidence="2" type="ORF">HHU12_26310</name>
</gene>
<dbReference type="InterPro" id="IPR036680">
    <property type="entry name" value="SPOR-like_sf"/>
</dbReference>
<dbReference type="GO" id="GO:0042834">
    <property type="term" value="F:peptidoglycan binding"/>
    <property type="evidence" value="ECO:0007669"/>
    <property type="project" value="InterPro"/>
</dbReference>
<dbReference type="Proteomes" id="UP000576082">
    <property type="component" value="Unassembled WGS sequence"/>
</dbReference>
<evidence type="ECO:0000256" key="1">
    <source>
        <dbReference type="SAM" id="SignalP"/>
    </source>
</evidence>
<evidence type="ECO:0000313" key="2">
    <source>
        <dbReference type="EMBL" id="NME71508.1"/>
    </source>
</evidence>
<feature type="chain" id="PRO_5030598640" description="SPOR domain-containing protein" evidence="1">
    <location>
        <begin position="19"/>
        <end position="192"/>
    </location>
</feature>
<sequence length="192" mass="22057">MKLLIRYTFIALLMSAMACKPSQPKQTVPAADLVDTDFQAYLPKVEEKKEEVVEQTPEGQDDLGFPEGDVNVEVDTILTHLSARDLGGIQVYRILVYSDRDRDKAEEVVGYLKNEFGNYEVDMTFEQPNYKVRVGYYFDRLTAHGVYTSLKKKFRAAFLVKEKMHVDKVARRIKRANAEKAAAMEITEEDEY</sequence>
<dbReference type="Gene3D" id="3.30.70.1070">
    <property type="entry name" value="Sporulation related repeat"/>
    <property type="match status" value="1"/>
</dbReference>
<evidence type="ECO:0008006" key="4">
    <source>
        <dbReference type="Google" id="ProtNLM"/>
    </source>
</evidence>
<dbReference type="RefSeq" id="WP_169659724.1">
    <property type="nucleotide sequence ID" value="NZ_JABANE010000101.1"/>
</dbReference>
<evidence type="ECO:0000313" key="3">
    <source>
        <dbReference type="Proteomes" id="UP000576082"/>
    </source>
</evidence>
<keyword evidence="1" id="KW-0732">Signal</keyword>
<dbReference type="AlphaFoldDB" id="A0A7X9RZA2"/>
<keyword evidence="3" id="KW-1185">Reference proteome</keyword>
<accession>A0A7X9RZA2</accession>
<name>A0A7X9RZA2_9BACT</name>
<protein>
    <recommendedName>
        <fullName evidence="4">SPOR domain-containing protein</fullName>
    </recommendedName>
</protein>
<dbReference type="EMBL" id="JABANE010000101">
    <property type="protein sequence ID" value="NME71508.1"/>
    <property type="molecule type" value="Genomic_DNA"/>
</dbReference>
<comment type="caution">
    <text evidence="2">The sequence shown here is derived from an EMBL/GenBank/DDBJ whole genome shotgun (WGS) entry which is preliminary data.</text>
</comment>